<dbReference type="EMBL" id="CP034235">
    <property type="protein sequence ID" value="QGQ97365.1"/>
    <property type="molecule type" value="Genomic_DNA"/>
</dbReference>
<sequence length="306" mass="33696">MSLVLEVNGLSKKIGESMLVNKISFSVQKGEIFGLLGPNGAGKTTTIRMLVGLARSTEGTISICGHDIQRDHRNALKNVGTIVENPELYPYLSGLENLRQFARLSGPINEARIAEIVKLVGLEERIGEKVKRYSLGMRQRLGLGQALLHNPALLILDEPTNGLDPSGIREFRQLLLNLAKQGTSILISSHLLAELEQIVDRVGVIHRGKWITTATLAELSSQSKFNRLILHVDSVDKALLCLKTAHPELELRHENLGQLILEEPPKVLNPILDSLLQANVQIFKLEVQKSSLEDVFLTMTGGPEHA</sequence>
<dbReference type="Pfam" id="PF00005">
    <property type="entry name" value="ABC_tran"/>
    <property type="match status" value="1"/>
</dbReference>
<organism evidence="6 7">
    <name type="scientific">Paenibacillus psychroresistens</name>
    <dbReference type="NCBI Taxonomy" id="1778678"/>
    <lineage>
        <taxon>Bacteria</taxon>
        <taxon>Bacillati</taxon>
        <taxon>Bacillota</taxon>
        <taxon>Bacilli</taxon>
        <taxon>Bacillales</taxon>
        <taxon>Paenibacillaceae</taxon>
        <taxon>Paenibacillus</taxon>
    </lineage>
</organism>
<evidence type="ECO:0000259" key="5">
    <source>
        <dbReference type="PROSITE" id="PS50893"/>
    </source>
</evidence>
<protein>
    <submittedName>
        <fullName evidence="6">ABC transporter ATP-binding protein</fullName>
    </submittedName>
</protein>
<dbReference type="PANTHER" id="PTHR43335">
    <property type="entry name" value="ABC TRANSPORTER, ATP-BINDING PROTEIN"/>
    <property type="match status" value="1"/>
</dbReference>
<gene>
    <name evidence="6" type="ORF">EHS13_22005</name>
</gene>
<dbReference type="Gene3D" id="3.40.50.300">
    <property type="entry name" value="P-loop containing nucleotide triphosphate hydrolases"/>
    <property type="match status" value="1"/>
</dbReference>
<feature type="domain" description="ABC transporter" evidence="5">
    <location>
        <begin position="5"/>
        <end position="232"/>
    </location>
</feature>
<dbReference type="InterPro" id="IPR003593">
    <property type="entry name" value="AAA+_ATPase"/>
</dbReference>
<keyword evidence="7" id="KW-1185">Reference proteome</keyword>
<keyword evidence="4 6" id="KW-0067">ATP-binding</keyword>
<dbReference type="InterPro" id="IPR017871">
    <property type="entry name" value="ABC_transporter-like_CS"/>
</dbReference>
<dbReference type="SUPFAM" id="SSF52540">
    <property type="entry name" value="P-loop containing nucleoside triphosphate hydrolases"/>
    <property type="match status" value="1"/>
</dbReference>
<dbReference type="GO" id="GO:0016887">
    <property type="term" value="F:ATP hydrolysis activity"/>
    <property type="evidence" value="ECO:0007669"/>
    <property type="project" value="InterPro"/>
</dbReference>
<dbReference type="Proteomes" id="UP000426246">
    <property type="component" value="Chromosome"/>
</dbReference>
<dbReference type="PANTHER" id="PTHR43335:SF4">
    <property type="entry name" value="ABC TRANSPORTER, ATP-BINDING PROTEIN"/>
    <property type="match status" value="1"/>
</dbReference>
<comment type="similarity">
    <text evidence="1">Belongs to the ABC transporter superfamily.</text>
</comment>
<evidence type="ECO:0000313" key="6">
    <source>
        <dbReference type="EMBL" id="QGQ97365.1"/>
    </source>
</evidence>
<dbReference type="OrthoDB" id="9804819at2"/>
<dbReference type="InterPro" id="IPR027417">
    <property type="entry name" value="P-loop_NTPase"/>
</dbReference>
<name>A0A6B8RP79_9BACL</name>
<dbReference type="KEGG" id="ppsc:EHS13_22005"/>
<reference evidence="7" key="1">
    <citation type="submission" date="2018-11" db="EMBL/GenBank/DDBJ databases">
        <title>Complete genome sequence of Paenibacillus sp. ML311-T8.</title>
        <authorList>
            <person name="Nam Y.-D."/>
            <person name="Kang J."/>
            <person name="Chung W.-H."/>
            <person name="Park Y.S."/>
        </authorList>
    </citation>
    <scope>NUCLEOTIDE SEQUENCE [LARGE SCALE GENOMIC DNA]</scope>
    <source>
        <strain evidence="7">ML311-T8</strain>
    </source>
</reference>
<dbReference type="AlphaFoldDB" id="A0A6B8RP79"/>
<keyword evidence="3" id="KW-0547">Nucleotide-binding</keyword>
<dbReference type="PROSITE" id="PS00211">
    <property type="entry name" value="ABC_TRANSPORTER_1"/>
    <property type="match status" value="1"/>
</dbReference>
<dbReference type="SMART" id="SM00382">
    <property type="entry name" value="AAA"/>
    <property type="match status" value="1"/>
</dbReference>
<evidence type="ECO:0000256" key="1">
    <source>
        <dbReference type="ARBA" id="ARBA00005417"/>
    </source>
</evidence>
<evidence type="ECO:0000256" key="4">
    <source>
        <dbReference type="ARBA" id="ARBA00022840"/>
    </source>
</evidence>
<accession>A0A6B8RP79</accession>
<evidence type="ECO:0000256" key="3">
    <source>
        <dbReference type="ARBA" id="ARBA00022741"/>
    </source>
</evidence>
<evidence type="ECO:0000256" key="2">
    <source>
        <dbReference type="ARBA" id="ARBA00022448"/>
    </source>
</evidence>
<dbReference type="GO" id="GO:0005524">
    <property type="term" value="F:ATP binding"/>
    <property type="evidence" value="ECO:0007669"/>
    <property type="project" value="UniProtKB-KW"/>
</dbReference>
<evidence type="ECO:0000313" key="7">
    <source>
        <dbReference type="Proteomes" id="UP000426246"/>
    </source>
</evidence>
<proteinExistence type="inferred from homology"/>
<keyword evidence="2" id="KW-0813">Transport</keyword>
<dbReference type="InterPro" id="IPR003439">
    <property type="entry name" value="ABC_transporter-like_ATP-bd"/>
</dbReference>
<dbReference type="PROSITE" id="PS50893">
    <property type="entry name" value="ABC_TRANSPORTER_2"/>
    <property type="match status" value="1"/>
</dbReference>
<dbReference type="RefSeq" id="WP_155702468.1">
    <property type="nucleotide sequence ID" value="NZ_CP034235.1"/>
</dbReference>